<evidence type="ECO:0000256" key="4">
    <source>
        <dbReference type="ARBA" id="ARBA00022723"/>
    </source>
</evidence>
<dbReference type="PROSITE" id="PS50089">
    <property type="entry name" value="ZF_RING_2"/>
    <property type="match status" value="1"/>
</dbReference>
<protein>
    <recommendedName>
        <fullName evidence="12">RING-type E3 ubiquitin transferase BRCA1</fullName>
    </recommendedName>
</protein>
<evidence type="ECO:0000256" key="9">
    <source>
        <dbReference type="ARBA" id="ARBA00023204"/>
    </source>
</evidence>
<evidence type="ECO:0000313" key="17">
    <source>
        <dbReference type="EMBL" id="KHN71904.1"/>
    </source>
</evidence>
<dbReference type="Pfam" id="PF00097">
    <property type="entry name" value="zf-C3HC4"/>
    <property type="match status" value="1"/>
</dbReference>
<reference evidence="17 18" key="1">
    <citation type="submission" date="2014-11" db="EMBL/GenBank/DDBJ databases">
        <title>Genetic blueprint of the zoonotic pathogen Toxocara canis.</title>
        <authorList>
            <person name="Zhu X.-Q."/>
            <person name="Korhonen P.K."/>
            <person name="Cai H."/>
            <person name="Young N.D."/>
            <person name="Nejsum P."/>
            <person name="von Samson-Himmelstjerna G."/>
            <person name="Boag P.R."/>
            <person name="Tan P."/>
            <person name="Li Q."/>
            <person name="Min J."/>
            <person name="Yang Y."/>
            <person name="Wang X."/>
            <person name="Fang X."/>
            <person name="Hall R.S."/>
            <person name="Hofmann A."/>
            <person name="Sternberg P.W."/>
            <person name="Jex A.R."/>
            <person name="Gasser R.B."/>
        </authorList>
    </citation>
    <scope>NUCLEOTIDE SEQUENCE [LARGE SCALE GENOMIC DNA]</scope>
    <source>
        <strain evidence="17">PN_DK_2014</strain>
    </source>
</reference>
<evidence type="ECO:0000256" key="1">
    <source>
        <dbReference type="ARBA" id="ARBA00004123"/>
    </source>
</evidence>
<feature type="domain" description="BRCT" evidence="16">
    <location>
        <begin position="678"/>
        <end position="776"/>
    </location>
</feature>
<evidence type="ECO:0000256" key="6">
    <source>
        <dbReference type="ARBA" id="ARBA00022763"/>
    </source>
</evidence>
<dbReference type="InterPro" id="IPR001357">
    <property type="entry name" value="BRCT_dom"/>
</dbReference>
<dbReference type="GO" id="GO:0070531">
    <property type="term" value="C:BRCA1-A complex"/>
    <property type="evidence" value="ECO:0007669"/>
    <property type="project" value="TreeGrafter"/>
</dbReference>
<evidence type="ECO:0000256" key="12">
    <source>
        <dbReference type="ARBA" id="ARBA00031556"/>
    </source>
</evidence>
<keyword evidence="10" id="KW-0539">Nucleus</keyword>
<dbReference type="EMBL" id="JPKZ01014295">
    <property type="protein sequence ID" value="KHN71904.1"/>
    <property type="molecule type" value="Genomic_DNA"/>
</dbReference>
<sequence>MAPLIGLFCPAYFVKMDTQFLWISQVVLPSPLHWFSLTTAAMNDIDKEAGFGDLCDRIRNDFNNMKMVLRCGICCSTLKDPVVTTCLHAFCRQCINYCIDKLNTLRCPICKQKLNKRSCGSCPQLSDMVHDYLRLVETYRHECLQAHVPEEAMFTESQVVMTENVNGTVGHSPLQETTNTARTFEEPESAPLLSDQHIKRKRVASCSEANPRLQKMIRSDADRARFEENGMCLESSAYSHLKQWNSLCRPSSKCSLSRAVGVIANSSSSLSTDSGNVNRPPYDRVEVEFMKPLKPMVAVTCVKVSDDKVKGFDVNEMVSVEQLKGRKVLDWTVEQDNGRKANLVEASSQTRNCAAEICAQHSSKSPTASALAQGREYETHDVCIQASVSPEAHGNAEVQVMQKCNGVVMQSERANILQHASVQTISECTETGVQTWQPSNELCEAFVQTDFESNSRQAGIQTDFSIYATGKAIGWVKSVAETCVEASSGKADPFRDSAGDAATKLELMVRRRFEKQSAETRVQALLACLPWIPTFLRMDYDGFCRCLEDNMLGARLEDNMLDAIGNSASVGNVDDDGRSVVEASEDGTEKPEEASMDSNDTVRNAEQNELNVEESGHSELDYEKSTRRESDHQAKRVLEQEPSPEAVGEHNCASQKAVKATETSAVFASEEVGTNSHEVRSSRSDIKFMVSGLSENSEAEAVRDFLRAFPMAARFSRDMTRDCTHLILFNTDGCLCKSRSTKYAYAIANRCVVVTHQWIRDCVKLGHLLSTEMYEVEGDAQVNPTSRAAQRAREGSGNLFAGFTFFLPAPYFRFTKVLTKDRLSEIIHMQGGQCIERLWDLPLGKRSYIIFGAGSCSADAARRFELDKGVKVLRADWVLDSICEYRVLQHNTHIYRIASCST</sequence>
<evidence type="ECO:0000256" key="10">
    <source>
        <dbReference type="ARBA" id="ARBA00023242"/>
    </source>
</evidence>
<dbReference type="STRING" id="6265.A0A0B2URP4"/>
<keyword evidence="6" id="KW-0227">DNA damage</keyword>
<dbReference type="InterPro" id="IPR036420">
    <property type="entry name" value="BRCT_dom_sf"/>
</dbReference>
<feature type="compositionally biased region" description="Basic and acidic residues" evidence="14">
    <location>
        <begin position="614"/>
        <end position="639"/>
    </location>
</feature>
<evidence type="ECO:0000256" key="5">
    <source>
        <dbReference type="ARBA" id="ARBA00022737"/>
    </source>
</evidence>
<dbReference type="OrthoDB" id="654191at2759"/>
<comment type="subcellular location">
    <subcellularLocation>
        <location evidence="2">Chromosome</location>
    </subcellularLocation>
    <subcellularLocation>
        <location evidence="1">Nucleus</location>
    </subcellularLocation>
</comment>
<dbReference type="GO" id="GO:0000724">
    <property type="term" value="P:double-strand break repair via homologous recombination"/>
    <property type="evidence" value="ECO:0007669"/>
    <property type="project" value="TreeGrafter"/>
</dbReference>
<dbReference type="PROSITE" id="PS00518">
    <property type="entry name" value="ZF_RING_1"/>
    <property type="match status" value="1"/>
</dbReference>
<dbReference type="PROSITE" id="PS50172">
    <property type="entry name" value="BRCT"/>
    <property type="match status" value="2"/>
</dbReference>
<accession>A0A0B2URP4</accession>
<dbReference type="Gene3D" id="3.30.40.10">
    <property type="entry name" value="Zinc/RING finger domain, C3HC4 (zinc finger)"/>
    <property type="match status" value="1"/>
</dbReference>
<dbReference type="GO" id="GO:0005694">
    <property type="term" value="C:chromosome"/>
    <property type="evidence" value="ECO:0007669"/>
    <property type="project" value="UniProtKB-SubCell"/>
</dbReference>
<dbReference type="GO" id="GO:0008270">
    <property type="term" value="F:zinc ion binding"/>
    <property type="evidence" value="ECO:0007669"/>
    <property type="project" value="UniProtKB-KW"/>
</dbReference>
<dbReference type="InterPro" id="IPR001841">
    <property type="entry name" value="Znf_RING"/>
</dbReference>
<evidence type="ECO:0000256" key="11">
    <source>
        <dbReference type="ARBA" id="ARBA00023306"/>
    </source>
</evidence>
<keyword evidence="4" id="KW-0479">Metal-binding</keyword>
<gene>
    <name evidence="17" type="primary">Brca1</name>
    <name evidence="17" type="ORF">Tcan_18707</name>
</gene>
<dbReference type="PANTHER" id="PTHR13763">
    <property type="entry name" value="BREAST CANCER TYPE 1 SUSCEPTIBILITY PROTEIN BRCA1"/>
    <property type="match status" value="1"/>
</dbReference>
<keyword evidence="11" id="KW-0131">Cell cycle</keyword>
<dbReference type="SMART" id="SM00292">
    <property type="entry name" value="BRCT"/>
    <property type="match status" value="2"/>
</dbReference>
<evidence type="ECO:0000259" key="15">
    <source>
        <dbReference type="PROSITE" id="PS50089"/>
    </source>
</evidence>
<evidence type="ECO:0000313" key="18">
    <source>
        <dbReference type="Proteomes" id="UP000031036"/>
    </source>
</evidence>
<dbReference type="Proteomes" id="UP000031036">
    <property type="component" value="Unassembled WGS sequence"/>
</dbReference>
<dbReference type="InterPro" id="IPR017907">
    <property type="entry name" value="Znf_RING_CS"/>
</dbReference>
<dbReference type="InterPro" id="IPR013083">
    <property type="entry name" value="Znf_RING/FYVE/PHD"/>
</dbReference>
<keyword evidence="7 13" id="KW-0863">Zinc-finger</keyword>
<keyword evidence="8" id="KW-0862">Zinc</keyword>
<evidence type="ECO:0000256" key="2">
    <source>
        <dbReference type="ARBA" id="ARBA00004286"/>
    </source>
</evidence>
<organism evidence="17 18">
    <name type="scientific">Toxocara canis</name>
    <name type="common">Canine roundworm</name>
    <dbReference type="NCBI Taxonomy" id="6265"/>
    <lineage>
        <taxon>Eukaryota</taxon>
        <taxon>Metazoa</taxon>
        <taxon>Ecdysozoa</taxon>
        <taxon>Nematoda</taxon>
        <taxon>Chromadorea</taxon>
        <taxon>Rhabditida</taxon>
        <taxon>Spirurina</taxon>
        <taxon>Ascaridomorpha</taxon>
        <taxon>Ascaridoidea</taxon>
        <taxon>Toxocaridae</taxon>
        <taxon>Toxocara</taxon>
    </lineage>
</organism>
<evidence type="ECO:0000256" key="14">
    <source>
        <dbReference type="SAM" id="MobiDB-lite"/>
    </source>
</evidence>
<evidence type="ECO:0000256" key="8">
    <source>
        <dbReference type="ARBA" id="ARBA00022833"/>
    </source>
</evidence>
<dbReference type="GO" id="GO:0031436">
    <property type="term" value="C:BRCA1-BARD1 complex"/>
    <property type="evidence" value="ECO:0007669"/>
    <property type="project" value="TreeGrafter"/>
</dbReference>
<evidence type="ECO:0000256" key="3">
    <source>
        <dbReference type="ARBA" id="ARBA00022454"/>
    </source>
</evidence>
<dbReference type="SUPFAM" id="SSF52113">
    <property type="entry name" value="BRCT domain"/>
    <property type="match status" value="2"/>
</dbReference>
<name>A0A0B2URP4_TOXCA</name>
<dbReference type="Gene3D" id="3.40.50.10190">
    <property type="entry name" value="BRCT domain"/>
    <property type="match status" value="2"/>
</dbReference>
<dbReference type="Pfam" id="PF12738">
    <property type="entry name" value="PTCB-BRCT"/>
    <property type="match status" value="1"/>
</dbReference>
<dbReference type="AlphaFoldDB" id="A0A0B2URP4"/>
<dbReference type="GO" id="GO:0045944">
    <property type="term" value="P:positive regulation of transcription by RNA polymerase II"/>
    <property type="evidence" value="ECO:0007669"/>
    <property type="project" value="TreeGrafter"/>
</dbReference>
<feature type="compositionally biased region" description="Polar residues" evidence="14">
    <location>
        <begin position="596"/>
        <end position="610"/>
    </location>
</feature>
<dbReference type="SMART" id="SM00184">
    <property type="entry name" value="RING"/>
    <property type="match status" value="1"/>
</dbReference>
<keyword evidence="3" id="KW-0158">Chromosome</keyword>
<evidence type="ECO:0000259" key="16">
    <source>
        <dbReference type="PROSITE" id="PS50172"/>
    </source>
</evidence>
<feature type="region of interest" description="Disordered" evidence="14">
    <location>
        <begin position="567"/>
        <end position="651"/>
    </location>
</feature>
<dbReference type="InterPro" id="IPR018957">
    <property type="entry name" value="Znf_C3HC4_RING-type"/>
</dbReference>
<feature type="domain" description="RING-type" evidence="15">
    <location>
        <begin position="71"/>
        <end position="111"/>
    </location>
</feature>
<comment type="caution">
    <text evidence="17">The sequence shown here is derived from an EMBL/GenBank/DDBJ whole genome shotgun (WGS) entry which is preliminary data.</text>
</comment>
<keyword evidence="9" id="KW-0234">DNA repair</keyword>
<dbReference type="PANTHER" id="PTHR13763:SF0">
    <property type="entry name" value="BREAST CANCER TYPE 1 SUSCEPTIBILITY PROTEIN"/>
    <property type="match status" value="1"/>
</dbReference>
<keyword evidence="5" id="KW-0677">Repeat</keyword>
<keyword evidence="18" id="KW-1185">Reference proteome</keyword>
<dbReference type="OMA" id="SHVWELP"/>
<proteinExistence type="predicted"/>
<dbReference type="SUPFAM" id="SSF57850">
    <property type="entry name" value="RING/U-box"/>
    <property type="match status" value="1"/>
</dbReference>
<evidence type="ECO:0000256" key="7">
    <source>
        <dbReference type="ARBA" id="ARBA00022771"/>
    </source>
</evidence>
<feature type="domain" description="BRCT" evidence="16">
    <location>
        <begin position="795"/>
        <end position="895"/>
    </location>
</feature>
<dbReference type="InterPro" id="IPR031099">
    <property type="entry name" value="BRCA1-associated"/>
</dbReference>
<evidence type="ECO:0000256" key="13">
    <source>
        <dbReference type="PROSITE-ProRule" id="PRU00175"/>
    </source>
</evidence>
<dbReference type="GO" id="GO:0004842">
    <property type="term" value="F:ubiquitin-protein transferase activity"/>
    <property type="evidence" value="ECO:0007669"/>
    <property type="project" value="TreeGrafter"/>
</dbReference>